<dbReference type="PANTHER" id="PTHR10622:SF10">
    <property type="entry name" value="HET DOMAIN-CONTAINING PROTEIN"/>
    <property type="match status" value="1"/>
</dbReference>
<evidence type="ECO:0000313" key="3">
    <source>
        <dbReference type="EMBL" id="PIL25402.1"/>
    </source>
</evidence>
<dbReference type="PANTHER" id="PTHR10622">
    <property type="entry name" value="HET DOMAIN-CONTAINING PROTEIN"/>
    <property type="match status" value="1"/>
</dbReference>
<keyword evidence="4" id="KW-1185">Reference proteome</keyword>
<dbReference type="Pfam" id="PF26640">
    <property type="entry name" value="DUF8212"/>
    <property type="match status" value="1"/>
</dbReference>
<sequence>MFAWYRDAAVCYAFLSDVPTLPAPSLRSEGSPFRSSVWFTRGWTLQELIAPARLVFFSQTWELLGTKASLAGLVEEITSIPVSVLTGCARGPHRSLDECSVAQRMSWAANRQATKVEDQAYSLLGIFDIQMPTLYGEGERAFRRLQEEILRRIPDQTIFAWGPVYPDAFPKLATSSGPDNKVTEAKTTPKDLDLPSSEPRIRYMFTTSGSSPILAQSPRDFTGAGKVVSVPYTHFVDLLTRYWPISPQEYTSTPHGIRTSLPLLPLATCLPPAEASFEVKDAQRVRWYLAVLACEQSGFPGHLLACVCHVAAPEQPVNVLHRGALRLPGQLGSYARDFGIVRLASLNEPWLVQLRVHTVFLDHPSRALPTSFMQRIQDARSASADSECHEPETVAFALPTWCQDALSAQGYAASLEGPSEGGEGESAGGGSYRLVLTRAPALQPPSTTTATNTTNPESELESDRGRWSIAADFSYEWMEGLGLDGLCILAAVRVHYISGTGTGKGEGVWDRHTKHLEWTHVNSLWPSPGWHCRLMSERLELVVGHLDPNRDDSDPDTVTLELGVQLASAFCYHIYADIISEPPAE</sequence>
<dbReference type="STRING" id="1077348.A0A2G8RV57"/>
<evidence type="ECO:0000313" key="4">
    <source>
        <dbReference type="Proteomes" id="UP000230002"/>
    </source>
</evidence>
<dbReference type="EMBL" id="AYKW01000056">
    <property type="protein sequence ID" value="PIL25402.1"/>
    <property type="molecule type" value="Genomic_DNA"/>
</dbReference>
<evidence type="ECO:0000256" key="1">
    <source>
        <dbReference type="SAM" id="MobiDB-lite"/>
    </source>
</evidence>
<comment type="caution">
    <text evidence="3">The sequence shown here is derived from an EMBL/GenBank/DDBJ whole genome shotgun (WGS) entry which is preliminary data.</text>
</comment>
<reference evidence="3 4" key="1">
    <citation type="journal article" date="2015" name="Sci. Rep.">
        <title>Chromosome-level genome map provides insights into diverse defense mechanisms in the medicinal fungus Ganoderma sinense.</title>
        <authorList>
            <person name="Zhu Y."/>
            <person name="Xu J."/>
            <person name="Sun C."/>
            <person name="Zhou S."/>
            <person name="Xu H."/>
            <person name="Nelson D.R."/>
            <person name="Qian J."/>
            <person name="Song J."/>
            <person name="Luo H."/>
            <person name="Xiang L."/>
            <person name="Li Y."/>
            <person name="Xu Z."/>
            <person name="Ji A."/>
            <person name="Wang L."/>
            <person name="Lu S."/>
            <person name="Hayward A."/>
            <person name="Sun W."/>
            <person name="Li X."/>
            <person name="Schwartz D.C."/>
            <person name="Wang Y."/>
            <person name="Chen S."/>
        </authorList>
    </citation>
    <scope>NUCLEOTIDE SEQUENCE [LARGE SCALE GENOMIC DNA]</scope>
    <source>
        <strain evidence="3 4">ZZ0214-1</strain>
    </source>
</reference>
<dbReference type="AlphaFoldDB" id="A0A2G8RV57"/>
<feature type="domain" description="DUF8212" evidence="2">
    <location>
        <begin position="140"/>
        <end position="364"/>
    </location>
</feature>
<feature type="region of interest" description="Disordered" evidence="1">
    <location>
        <begin position="443"/>
        <end position="463"/>
    </location>
</feature>
<proteinExistence type="predicted"/>
<dbReference type="Proteomes" id="UP000230002">
    <property type="component" value="Unassembled WGS sequence"/>
</dbReference>
<organism evidence="3 4">
    <name type="scientific">Ganoderma sinense ZZ0214-1</name>
    <dbReference type="NCBI Taxonomy" id="1077348"/>
    <lineage>
        <taxon>Eukaryota</taxon>
        <taxon>Fungi</taxon>
        <taxon>Dikarya</taxon>
        <taxon>Basidiomycota</taxon>
        <taxon>Agaricomycotina</taxon>
        <taxon>Agaricomycetes</taxon>
        <taxon>Polyporales</taxon>
        <taxon>Polyporaceae</taxon>
        <taxon>Ganoderma</taxon>
    </lineage>
</organism>
<accession>A0A2G8RV57</accession>
<protein>
    <recommendedName>
        <fullName evidence="2">DUF8212 domain-containing protein</fullName>
    </recommendedName>
</protein>
<dbReference type="OrthoDB" id="10379346at2759"/>
<evidence type="ECO:0000259" key="2">
    <source>
        <dbReference type="Pfam" id="PF26640"/>
    </source>
</evidence>
<name>A0A2G8RV57_9APHY</name>
<gene>
    <name evidence="3" type="ORF">GSI_13292</name>
</gene>
<dbReference type="InterPro" id="IPR058525">
    <property type="entry name" value="DUF8212"/>
</dbReference>